<organism evidence="9 10">
    <name type="scientific">Amylibacter marinus</name>
    <dbReference type="NCBI Taxonomy" id="1475483"/>
    <lineage>
        <taxon>Bacteria</taxon>
        <taxon>Pseudomonadati</taxon>
        <taxon>Pseudomonadota</taxon>
        <taxon>Alphaproteobacteria</taxon>
        <taxon>Rhodobacterales</taxon>
        <taxon>Paracoccaceae</taxon>
        <taxon>Amylibacter</taxon>
    </lineage>
</organism>
<dbReference type="Gene3D" id="1.10.10.60">
    <property type="entry name" value="Homeodomain-like"/>
    <property type="match status" value="1"/>
</dbReference>
<keyword evidence="4" id="KW-0805">Transcription regulation</keyword>
<evidence type="ECO:0000259" key="8">
    <source>
        <dbReference type="PROSITE" id="PS50110"/>
    </source>
</evidence>
<evidence type="ECO:0000256" key="2">
    <source>
        <dbReference type="ARBA" id="ARBA00022840"/>
    </source>
</evidence>
<dbReference type="InterPro" id="IPR009057">
    <property type="entry name" value="Homeodomain-like_sf"/>
</dbReference>
<feature type="domain" description="Response regulatory" evidence="8">
    <location>
        <begin position="4"/>
        <end position="118"/>
    </location>
</feature>
<dbReference type="SUPFAM" id="SSF46689">
    <property type="entry name" value="Homeodomain-like"/>
    <property type="match status" value="1"/>
</dbReference>
<reference evidence="10" key="1">
    <citation type="journal article" date="2019" name="Int. J. Syst. Evol. Microbiol.">
        <title>The Global Catalogue of Microorganisms (GCM) 10K type strain sequencing project: providing services to taxonomists for standard genome sequencing and annotation.</title>
        <authorList>
            <consortium name="The Broad Institute Genomics Platform"/>
            <consortium name="The Broad Institute Genome Sequencing Center for Infectious Disease"/>
            <person name="Wu L."/>
            <person name="Ma J."/>
        </authorList>
    </citation>
    <scope>NUCLEOTIDE SEQUENCE [LARGE SCALE GENOMIC DNA]</scope>
    <source>
        <strain evidence="10">NBRC 110140</strain>
    </source>
</reference>
<dbReference type="Gene3D" id="3.40.50.300">
    <property type="entry name" value="P-loop containing nucleotide triphosphate hydrolases"/>
    <property type="match status" value="1"/>
</dbReference>
<feature type="domain" description="Sigma-54 factor interaction" evidence="7">
    <location>
        <begin position="144"/>
        <end position="336"/>
    </location>
</feature>
<gene>
    <name evidence="9" type="ORF">GCM10007939_24280</name>
</gene>
<evidence type="ECO:0000256" key="1">
    <source>
        <dbReference type="ARBA" id="ARBA00022741"/>
    </source>
</evidence>
<sequence>MKNQVLLIEDDDAMRYSLAQTLDLDGFSVLQANGLSQAKRSIRANFNGVILSDIRMPQNDGFDVLNYTQSIDPDLPLVMLTGQADVPMALRAMKAGAYDFLEKPCSTSDLLAVLHRALEMRKLTLSNRQMEQKLRRQDAASLHFPGASAPSAALRADLRRAAVGDVNIHLTGPVGVGKKLCAYTIHMLSQLRVENLSLNYELNPQLDIRKLAVPDVLCDLSLKNLHVTTDQQQLDLIAFANQHANLRIISSSPAPLETFASVSLIDALNPALVHVPSLEDRRADIITIFETFVRLIARGQNIDVPSLTPEIRDDVAARDWPGNLPQLRSYANSVVLGLSARGSHASDLSLADQMDAYEKLVLSETLKRYNGQASATAAALGLPRKTFYDRLTRHALRPKDFKSG</sequence>
<dbReference type="SMART" id="SM00448">
    <property type="entry name" value="REC"/>
    <property type="match status" value="1"/>
</dbReference>
<dbReference type="InterPro" id="IPR058031">
    <property type="entry name" value="AAA_lid_NorR"/>
</dbReference>
<dbReference type="PROSITE" id="PS50110">
    <property type="entry name" value="RESPONSE_REGULATORY"/>
    <property type="match status" value="1"/>
</dbReference>
<evidence type="ECO:0000259" key="7">
    <source>
        <dbReference type="PROSITE" id="PS50045"/>
    </source>
</evidence>
<dbReference type="Gene3D" id="1.10.8.60">
    <property type="match status" value="1"/>
</dbReference>
<dbReference type="Pfam" id="PF02954">
    <property type="entry name" value="HTH_8"/>
    <property type="match status" value="1"/>
</dbReference>
<comment type="caution">
    <text evidence="9">The sequence shown here is derived from an EMBL/GenBank/DDBJ whole genome shotgun (WGS) entry which is preliminary data.</text>
</comment>
<keyword evidence="5" id="KW-0804">Transcription</keyword>
<dbReference type="EMBL" id="BSNN01000008">
    <property type="protein sequence ID" value="GLQ36144.1"/>
    <property type="molecule type" value="Genomic_DNA"/>
</dbReference>
<name>A0ABQ5VXX6_9RHOB</name>
<evidence type="ECO:0000256" key="5">
    <source>
        <dbReference type="ARBA" id="ARBA00023163"/>
    </source>
</evidence>
<dbReference type="Pfam" id="PF14532">
    <property type="entry name" value="Sigma54_activ_2"/>
    <property type="match status" value="1"/>
</dbReference>
<proteinExistence type="predicted"/>
<evidence type="ECO:0000256" key="6">
    <source>
        <dbReference type="PROSITE-ProRule" id="PRU00169"/>
    </source>
</evidence>
<dbReference type="Gene3D" id="3.40.50.2300">
    <property type="match status" value="1"/>
</dbReference>
<dbReference type="InterPro" id="IPR027417">
    <property type="entry name" value="P-loop_NTPase"/>
</dbReference>
<protein>
    <submittedName>
        <fullName evidence="9">Two-component system response regulator</fullName>
    </submittedName>
</protein>
<evidence type="ECO:0000256" key="3">
    <source>
        <dbReference type="ARBA" id="ARBA00023012"/>
    </source>
</evidence>
<dbReference type="PANTHER" id="PTHR32071:SF57">
    <property type="entry name" value="C4-DICARBOXYLATE TRANSPORT TRANSCRIPTIONAL REGULATORY PROTEIN DCTD"/>
    <property type="match status" value="1"/>
</dbReference>
<dbReference type="InterPro" id="IPR002197">
    <property type="entry name" value="HTH_Fis"/>
</dbReference>
<dbReference type="RefSeq" id="WP_284379678.1">
    <property type="nucleotide sequence ID" value="NZ_BSNN01000008.1"/>
</dbReference>
<keyword evidence="3" id="KW-0902">Two-component regulatory system</keyword>
<accession>A0ABQ5VXX6</accession>
<keyword evidence="6" id="KW-0597">Phosphoprotein</keyword>
<dbReference type="SUPFAM" id="SSF52172">
    <property type="entry name" value="CheY-like"/>
    <property type="match status" value="1"/>
</dbReference>
<dbReference type="PROSITE" id="PS50045">
    <property type="entry name" value="SIGMA54_INTERACT_4"/>
    <property type="match status" value="1"/>
</dbReference>
<dbReference type="Pfam" id="PF25601">
    <property type="entry name" value="AAA_lid_14"/>
    <property type="match status" value="1"/>
</dbReference>
<evidence type="ECO:0000313" key="9">
    <source>
        <dbReference type="EMBL" id="GLQ36144.1"/>
    </source>
</evidence>
<dbReference type="Pfam" id="PF00072">
    <property type="entry name" value="Response_reg"/>
    <property type="match status" value="1"/>
</dbReference>
<evidence type="ECO:0000256" key="4">
    <source>
        <dbReference type="ARBA" id="ARBA00023015"/>
    </source>
</evidence>
<keyword evidence="10" id="KW-1185">Reference proteome</keyword>
<evidence type="ECO:0000313" key="10">
    <source>
        <dbReference type="Proteomes" id="UP001156694"/>
    </source>
</evidence>
<dbReference type="InterPro" id="IPR001789">
    <property type="entry name" value="Sig_transdc_resp-reg_receiver"/>
</dbReference>
<feature type="modified residue" description="4-aspartylphosphate" evidence="6">
    <location>
        <position position="53"/>
    </location>
</feature>
<dbReference type="SUPFAM" id="SSF52540">
    <property type="entry name" value="P-loop containing nucleoside triphosphate hydrolases"/>
    <property type="match status" value="1"/>
</dbReference>
<dbReference type="Proteomes" id="UP001156694">
    <property type="component" value="Unassembled WGS sequence"/>
</dbReference>
<dbReference type="InterPro" id="IPR002078">
    <property type="entry name" value="Sigma_54_int"/>
</dbReference>
<keyword evidence="1" id="KW-0547">Nucleotide-binding</keyword>
<keyword evidence="2" id="KW-0067">ATP-binding</keyword>
<dbReference type="PANTHER" id="PTHR32071">
    <property type="entry name" value="TRANSCRIPTIONAL REGULATORY PROTEIN"/>
    <property type="match status" value="1"/>
</dbReference>
<dbReference type="InterPro" id="IPR011006">
    <property type="entry name" value="CheY-like_superfamily"/>
</dbReference>